<reference evidence="5 6" key="1">
    <citation type="submission" date="2020-08" db="EMBL/GenBank/DDBJ databases">
        <title>Genomic Encyclopedia of Archaeal and Bacterial Type Strains, Phase II (KMG-II): from individual species to whole genera.</title>
        <authorList>
            <person name="Goeker M."/>
        </authorList>
    </citation>
    <scope>NUCLEOTIDE SEQUENCE [LARGE SCALE GENOMIC DNA]</scope>
    <source>
        <strain evidence="5 6">DSM 23288</strain>
    </source>
</reference>
<feature type="domain" description="RsbT co-antagonist protein RsbRD N-terminal" evidence="3">
    <location>
        <begin position="41"/>
        <end position="184"/>
    </location>
</feature>
<dbReference type="Gene3D" id="1.10.10.2840">
    <property type="entry name" value="PucR C-terminal helix-turn-helix domain"/>
    <property type="match status" value="1"/>
</dbReference>
<accession>A0A840I6R5</accession>
<comment type="caution">
    <text evidence="5">The sequence shown here is derived from an EMBL/GenBank/DDBJ whole genome shotgun (WGS) entry which is preliminary data.</text>
</comment>
<protein>
    <recommendedName>
        <fullName evidence="7">PucR family transcriptional regulator</fullName>
    </recommendedName>
</protein>
<name>A0A840I6R5_9ACTN</name>
<evidence type="ECO:0000259" key="3">
    <source>
        <dbReference type="Pfam" id="PF14361"/>
    </source>
</evidence>
<keyword evidence="6" id="KW-1185">Reference proteome</keyword>
<dbReference type="PANTHER" id="PTHR33744:SF1">
    <property type="entry name" value="DNA-BINDING TRANSCRIPTIONAL ACTIVATOR ADER"/>
    <property type="match status" value="1"/>
</dbReference>
<dbReference type="InterPro" id="IPR042070">
    <property type="entry name" value="PucR_C-HTH_sf"/>
</dbReference>
<evidence type="ECO:0000259" key="2">
    <source>
        <dbReference type="Pfam" id="PF13556"/>
    </source>
</evidence>
<evidence type="ECO:0000259" key="4">
    <source>
        <dbReference type="Pfam" id="PF17853"/>
    </source>
</evidence>
<evidence type="ECO:0000313" key="5">
    <source>
        <dbReference type="EMBL" id="MBB4660616.1"/>
    </source>
</evidence>
<evidence type="ECO:0000256" key="1">
    <source>
        <dbReference type="ARBA" id="ARBA00006754"/>
    </source>
</evidence>
<dbReference type="Proteomes" id="UP000585272">
    <property type="component" value="Unassembled WGS sequence"/>
</dbReference>
<dbReference type="AlphaFoldDB" id="A0A840I6R5"/>
<dbReference type="Pfam" id="PF17853">
    <property type="entry name" value="GGDEF_2"/>
    <property type="match status" value="1"/>
</dbReference>
<evidence type="ECO:0008006" key="7">
    <source>
        <dbReference type="Google" id="ProtNLM"/>
    </source>
</evidence>
<dbReference type="Pfam" id="PF13556">
    <property type="entry name" value="HTH_30"/>
    <property type="match status" value="1"/>
</dbReference>
<proteinExistence type="inferred from homology"/>
<feature type="domain" description="CdaR GGDEF-like" evidence="4">
    <location>
        <begin position="198"/>
        <end position="310"/>
    </location>
</feature>
<dbReference type="InterPro" id="IPR025736">
    <property type="entry name" value="PucR_C-HTH_dom"/>
</dbReference>
<sequence length="428" mass="46906">MREGDGGPPATARPRRGCARREAALPEALEETIHWLLDNVEEIAADMVRRSFARVEGLSERLDELFDDHRIASEASIARQATMMLRGEEAESLTLAAETVDYLRDVARRGVSLDQIIRSTRYGMAYVWEHVAAHMVETAGPDAGALILRWGTHHLQYANRLADCAIQVYGEERERWARSADALRAATVRELLDGAELDLDVASRRLNYELRRAQLALVVWADPGGDAQSALRLLEAAVADAAAAVGAGRPLVVADGVSVLWAWVSPAAGRDEEAIAAAHVPPGVHVAAGRCGHGEEGFRASHLEAVEARRFALRMRRTDPVVRYRRVELPALLTSDPERARGFVAEQLGPLAGDDAASAQLRETLLSYLEAGMSKLEAANRLSVHQHTVANRLRRAEELLGRSLSAGRVLELHAALALRRDLGTQRRR</sequence>
<gene>
    <name evidence="5" type="ORF">BDZ31_000189</name>
</gene>
<dbReference type="InterPro" id="IPR025751">
    <property type="entry name" value="RsbRD_N_dom"/>
</dbReference>
<dbReference type="RefSeq" id="WP_183338092.1">
    <property type="nucleotide sequence ID" value="NZ_JACHNU010000001.1"/>
</dbReference>
<comment type="similarity">
    <text evidence="1">Belongs to the CdaR family.</text>
</comment>
<organism evidence="5 6">
    <name type="scientific">Conexibacter arvalis</name>
    <dbReference type="NCBI Taxonomy" id="912552"/>
    <lineage>
        <taxon>Bacteria</taxon>
        <taxon>Bacillati</taxon>
        <taxon>Actinomycetota</taxon>
        <taxon>Thermoleophilia</taxon>
        <taxon>Solirubrobacterales</taxon>
        <taxon>Conexibacteraceae</taxon>
        <taxon>Conexibacter</taxon>
    </lineage>
</organism>
<dbReference type="PANTHER" id="PTHR33744">
    <property type="entry name" value="CARBOHYDRATE DIACID REGULATOR"/>
    <property type="match status" value="1"/>
</dbReference>
<feature type="domain" description="PucR C-terminal helix-turn-helix" evidence="2">
    <location>
        <begin position="361"/>
        <end position="417"/>
    </location>
</feature>
<dbReference type="InterPro" id="IPR041522">
    <property type="entry name" value="CdaR_GGDEF"/>
</dbReference>
<evidence type="ECO:0000313" key="6">
    <source>
        <dbReference type="Proteomes" id="UP000585272"/>
    </source>
</evidence>
<dbReference type="InterPro" id="IPR051448">
    <property type="entry name" value="CdaR-like_regulators"/>
</dbReference>
<dbReference type="Pfam" id="PF14361">
    <property type="entry name" value="RsbRD_N"/>
    <property type="match status" value="1"/>
</dbReference>
<dbReference type="EMBL" id="JACHNU010000001">
    <property type="protein sequence ID" value="MBB4660616.1"/>
    <property type="molecule type" value="Genomic_DNA"/>
</dbReference>